<keyword evidence="1" id="KW-0732">Signal</keyword>
<dbReference type="Pfam" id="PF11138">
    <property type="entry name" value="DUF2911"/>
    <property type="match status" value="1"/>
</dbReference>
<keyword evidence="3" id="KW-1185">Reference proteome</keyword>
<dbReference type="InterPro" id="IPR021314">
    <property type="entry name" value="DUF2911"/>
</dbReference>
<evidence type="ECO:0000256" key="1">
    <source>
        <dbReference type="SAM" id="SignalP"/>
    </source>
</evidence>
<dbReference type="Gene3D" id="1.25.40.10">
    <property type="entry name" value="Tetratricopeptide repeat domain"/>
    <property type="match status" value="1"/>
</dbReference>
<gene>
    <name evidence="2" type="ORF">I5L79_14310</name>
</gene>
<dbReference type="SUPFAM" id="SSF48452">
    <property type="entry name" value="TPR-like"/>
    <property type="match status" value="1"/>
</dbReference>
<proteinExistence type="predicted"/>
<reference evidence="2 3" key="1">
    <citation type="submission" date="2020-11" db="EMBL/GenBank/DDBJ databases">
        <title>Hymenobacter sp.</title>
        <authorList>
            <person name="Kim M.K."/>
        </authorList>
    </citation>
    <scope>NUCLEOTIDE SEQUENCE [LARGE SCALE GENOMIC DNA]</scope>
    <source>
        <strain evidence="2 3">BT594</strain>
    </source>
</reference>
<dbReference type="Proteomes" id="UP000601099">
    <property type="component" value="Unassembled WGS sequence"/>
</dbReference>
<evidence type="ECO:0000313" key="2">
    <source>
        <dbReference type="EMBL" id="MBG8554726.1"/>
    </source>
</evidence>
<accession>A0ABS0L3K8</accession>
<organism evidence="2 3">
    <name type="scientific">Hymenobacter guriensis</name>
    <dbReference type="NCBI Taxonomy" id="2793065"/>
    <lineage>
        <taxon>Bacteria</taxon>
        <taxon>Pseudomonadati</taxon>
        <taxon>Bacteroidota</taxon>
        <taxon>Cytophagia</taxon>
        <taxon>Cytophagales</taxon>
        <taxon>Hymenobacteraceae</taxon>
        <taxon>Hymenobacter</taxon>
    </lineage>
</organism>
<sequence length="300" mass="33197">MAFTRFLFSAGLLLLAAGFCPTAAAQSGAPDTTQVQLPLPQASPRALLQQTVGLTDITVEYHSPSVKGRGVWGQLVPYNQIWRAGANENTVISFSSNVHVNGKLVLAGKYSLFVLPVSDQDWQFVLNKVTTHWGSEGYDAAQDVVRVPIVPEASAFRETLCYWFSDVRPTAAHLNLSWEKLTGSLLIETDVHAQVLAGIEQTLAARPNNWQLLAQAAEYLVQNNLQAEQALHYINESIRLNESYTNTWIKARLMASKQDYGTAVVYARKALKLGDKDDATFKAQQPTMRIALTEWQAKAY</sequence>
<dbReference type="EMBL" id="JADWYK010000008">
    <property type="protein sequence ID" value="MBG8554726.1"/>
    <property type="molecule type" value="Genomic_DNA"/>
</dbReference>
<dbReference type="InterPro" id="IPR011990">
    <property type="entry name" value="TPR-like_helical_dom_sf"/>
</dbReference>
<name>A0ABS0L3K8_9BACT</name>
<comment type="caution">
    <text evidence="2">The sequence shown here is derived from an EMBL/GenBank/DDBJ whole genome shotgun (WGS) entry which is preliminary data.</text>
</comment>
<feature type="signal peptide" evidence="1">
    <location>
        <begin position="1"/>
        <end position="25"/>
    </location>
</feature>
<protein>
    <submittedName>
        <fullName evidence="2">DUF2911 domain-containing protein</fullName>
    </submittedName>
</protein>
<feature type="chain" id="PRO_5045715988" evidence="1">
    <location>
        <begin position="26"/>
        <end position="300"/>
    </location>
</feature>
<evidence type="ECO:0000313" key="3">
    <source>
        <dbReference type="Proteomes" id="UP000601099"/>
    </source>
</evidence>
<dbReference type="RefSeq" id="WP_196955741.1">
    <property type="nucleotide sequence ID" value="NZ_JADWYK010000008.1"/>
</dbReference>